<keyword evidence="2" id="KW-1185">Reference proteome</keyword>
<proteinExistence type="predicted"/>
<sequence length="56" mass="6351">MPSDTSIPVESEVLELVRSQKRGGEDYNTLLRKMVAQYDPNVQTDPAQTRKESITQ</sequence>
<reference evidence="2" key="1">
    <citation type="submission" date="2010-02" db="EMBL/GenBank/DDBJ databases">
        <title>Complete sequence of chromosome of Natrialba magadii ATCC 43099.</title>
        <authorList>
            <consortium name="US DOE Joint Genome Institute"/>
            <person name="Lucas S."/>
            <person name="Copeland A."/>
            <person name="Lapidus A."/>
            <person name="Cheng J.-F."/>
            <person name="Bruce D."/>
            <person name="Goodwin L."/>
            <person name="Pitluck S."/>
            <person name="Davenport K."/>
            <person name="Saunders E."/>
            <person name="Detter J.C."/>
            <person name="Han C."/>
            <person name="Tapia R."/>
            <person name="Land M."/>
            <person name="Hauser L."/>
            <person name="Kyrpides N."/>
            <person name="Mikhailova N."/>
            <person name="De Castro R.E."/>
            <person name="Maupin-Furlow J.A."/>
            <person name="Woyke T."/>
        </authorList>
    </citation>
    <scope>NUCLEOTIDE SEQUENCE [LARGE SCALE GENOMIC DNA]</scope>
    <source>
        <strain evidence="2">ATCC 43099 / DSM 3394 / CCM 3739 / CIP 104546 / IAM 13178 / JCM 8861 / NBRC 102185 / NCIMB 2190 / MS3</strain>
    </source>
</reference>
<evidence type="ECO:0000313" key="1">
    <source>
        <dbReference type="EMBL" id="ADD03647.1"/>
    </source>
</evidence>
<name>D3SVS8_NATMM</name>
<gene>
    <name evidence="1" type="ordered locus">Nmag_0048</name>
</gene>
<dbReference type="EMBL" id="CP001932">
    <property type="protein sequence ID" value="ADD03647.1"/>
    <property type="molecule type" value="Genomic_DNA"/>
</dbReference>
<dbReference type="HOGENOM" id="CLU_3003232_0_0_2"/>
<reference evidence="1 2" key="2">
    <citation type="journal article" date="2012" name="BMC Genomics">
        <title>A comparative genomics perspective on the genetic content of the alkaliphilic haloarchaeon Natrialba magadii ATCC 43099T.</title>
        <authorList>
            <person name="Siddaramappa S."/>
            <person name="Challacombe J.F."/>
            <person name="Decastro R.E."/>
            <person name="Pfeiffer F."/>
            <person name="Sastre D.E."/>
            <person name="Gimenez M.I."/>
            <person name="Paggi R.A."/>
            <person name="Detter J.C."/>
            <person name="Davenport K.W."/>
            <person name="Goodwin L.A."/>
            <person name="Kyrpides N."/>
            <person name="Tapia R."/>
            <person name="Pitluck S."/>
            <person name="Lucas S."/>
            <person name="Woyke T."/>
            <person name="Maupin-Furlow J.A."/>
        </authorList>
    </citation>
    <scope>NUCLEOTIDE SEQUENCE [LARGE SCALE GENOMIC DNA]</scope>
    <source>
        <strain evidence="2">ATCC 43099 / DSM 3394 / CCM 3739 / CIP 104546 / IAM 13178 / JCM 8861 / NBRC 102185 / NCIMB 2190 / MS3</strain>
    </source>
</reference>
<dbReference type="Proteomes" id="UP000001879">
    <property type="component" value="Chromosome"/>
</dbReference>
<protein>
    <submittedName>
        <fullName evidence="1">Uncharacterized protein</fullName>
    </submittedName>
</protein>
<dbReference type="AlphaFoldDB" id="D3SVS8"/>
<accession>D3SVS8</accession>
<evidence type="ECO:0000313" key="2">
    <source>
        <dbReference type="Proteomes" id="UP000001879"/>
    </source>
</evidence>
<dbReference type="KEGG" id="nmg:Nmag_0048"/>
<organism evidence="1 2">
    <name type="scientific">Natrialba magadii (strain ATCC 43099 / DSM 3394 / CCM 3739 / CIP 104546 / IAM 13178 / JCM 8861 / NBRC 102185 / NCIMB 2190 / MS3)</name>
    <name type="common">Natronobacterium magadii</name>
    <dbReference type="NCBI Taxonomy" id="547559"/>
    <lineage>
        <taxon>Archaea</taxon>
        <taxon>Methanobacteriati</taxon>
        <taxon>Methanobacteriota</taxon>
        <taxon>Stenosarchaea group</taxon>
        <taxon>Halobacteria</taxon>
        <taxon>Halobacteriales</taxon>
        <taxon>Natrialbaceae</taxon>
        <taxon>Natrialba</taxon>
    </lineage>
</organism>
<dbReference type="PaxDb" id="547559-Nmag_0048"/>
<dbReference type="eggNOG" id="arCOG13422">
    <property type="taxonomic scope" value="Archaea"/>
</dbReference>